<gene>
    <name evidence="6" type="ORF">DZF93_20065</name>
</gene>
<dbReference type="InterPro" id="IPR032312">
    <property type="entry name" value="LacZ_4"/>
</dbReference>
<keyword evidence="4" id="KW-0326">Glycosidase</keyword>
<dbReference type="SUPFAM" id="SSF49303">
    <property type="entry name" value="beta-Galactosidase/glucuronidase domain"/>
    <property type="match status" value="1"/>
</dbReference>
<comment type="catalytic activity">
    <reaction evidence="1">
        <text>Hydrolysis of terminal non-reducing beta-D-galactose residues in beta-D-galactosides.</text>
        <dbReference type="EC" id="3.2.1.23"/>
    </reaction>
</comment>
<feature type="domain" description="Beta-galactosidase" evidence="5">
    <location>
        <begin position="32"/>
        <end position="118"/>
    </location>
</feature>
<dbReference type="EC" id="3.2.1.23" evidence="2"/>
<dbReference type="GO" id="GO:0004565">
    <property type="term" value="F:beta-galactosidase activity"/>
    <property type="evidence" value="ECO:0007669"/>
    <property type="project" value="UniProtKB-EC"/>
</dbReference>
<dbReference type="Gene3D" id="2.60.40.10">
    <property type="entry name" value="Immunoglobulins"/>
    <property type="match status" value="1"/>
</dbReference>
<dbReference type="PANTHER" id="PTHR46323:SF2">
    <property type="entry name" value="BETA-GALACTOSIDASE"/>
    <property type="match status" value="1"/>
</dbReference>
<proteinExistence type="predicted"/>
<evidence type="ECO:0000313" key="7">
    <source>
        <dbReference type="Proteomes" id="UP000266634"/>
    </source>
</evidence>
<dbReference type="PANTHER" id="PTHR46323">
    <property type="entry name" value="BETA-GALACTOSIDASE"/>
    <property type="match status" value="1"/>
</dbReference>
<protein>
    <recommendedName>
        <fullName evidence="2">beta-galactosidase</fullName>
        <ecNumber evidence="2">3.2.1.23</ecNumber>
    </recommendedName>
</protein>
<feature type="non-terminal residue" evidence="6">
    <location>
        <position position="1"/>
    </location>
</feature>
<evidence type="ECO:0000256" key="3">
    <source>
        <dbReference type="ARBA" id="ARBA00022801"/>
    </source>
</evidence>
<dbReference type="GO" id="GO:0009341">
    <property type="term" value="C:beta-galactosidase complex"/>
    <property type="evidence" value="ECO:0007669"/>
    <property type="project" value="TreeGrafter"/>
</dbReference>
<evidence type="ECO:0000256" key="4">
    <source>
        <dbReference type="ARBA" id="ARBA00023295"/>
    </source>
</evidence>
<evidence type="ECO:0000256" key="1">
    <source>
        <dbReference type="ARBA" id="ARBA00001412"/>
    </source>
</evidence>
<keyword evidence="3" id="KW-0378">Hydrolase</keyword>
<dbReference type="Proteomes" id="UP000266634">
    <property type="component" value="Unassembled WGS sequence"/>
</dbReference>
<evidence type="ECO:0000259" key="5">
    <source>
        <dbReference type="Pfam" id="PF16353"/>
    </source>
</evidence>
<dbReference type="EMBL" id="QWEA01001630">
    <property type="protein sequence ID" value="RII97637.1"/>
    <property type="molecule type" value="Genomic_DNA"/>
</dbReference>
<dbReference type="GO" id="GO:0005990">
    <property type="term" value="P:lactose catabolic process"/>
    <property type="evidence" value="ECO:0007669"/>
    <property type="project" value="TreeGrafter"/>
</dbReference>
<feature type="non-terminal residue" evidence="6">
    <location>
        <position position="122"/>
    </location>
</feature>
<accession>A0A399NV42</accession>
<dbReference type="InterPro" id="IPR050347">
    <property type="entry name" value="Bact_Beta-galactosidase"/>
</dbReference>
<name>A0A399NV42_9MICO</name>
<comment type="caution">
    <text evidence="6">The sequence shown here is derived from an EMBL/GenBank/DDBJ whole genome shotgun (WGS) entry which is preliminary data.</text>
</comment>
<dbReference type="InterPro" id="IPR013783">
    <property type="entry name" value="Ig-like_fold"/>
</dbReference>
<sequence length="122" mass="12646">LLSDGTPTPGLAELAAVIAPVRVRVAADGSGVRVENRRHSASTDDVDLVWILAHDGRQVARGILEHAALGAGDAATIPLPAEARAAGHAEEAHVTVQVVTRHDAPWAEAGHVVSSHQALVRD</sequence>
<dbReference type="AlphaFoldDB" id="A0A399NV42"/>
<organism evidence="6 7">
    <name type="scientific">Clavibacter michiganensis subsp. insidiosus</name>
    <dbReference type="NCBI Taxonomy" id="33014"/>
    <lineage>
        <taxon>Bacteria</taxon>
        <taxon>Bacillati</taxon>
        <taxon>Actinomycetota</taxon>
        <taxon>Actinomycetes</taxon>
        <taxon>Micrococcales</taxon>
        <taxon>Microbacteriaceae</taxon>
        <taxon>Clavibacter</taxon>
    </lineage>
</organism>
<evidence type="ECO:0000256" key="2">
    <source>
        <dbReference type="ARBA" id="ARBA00012756"/>
    </source>
</evidence>
<evidence type="ECO:0000313" key="6">
    <source>
        <dbReference type="EMBL" id="RII97637.1"/>
    </source>
</evidence>
<reference evidence="6 7" key="1">
    <citation type="submission" date="2018-08" db="EMBL/GenBank/DDBJ databases">
        <title>Genome Sequence of Clavibacter michiganensis Subspecies type strains, and the Atypical Peach-Colored Strains Isolated from Tomato.</title>
        <authorList>
            <person name="Osdaghi E."/>
            <person name="Portier P."/>
            <person name="Briand M."/>
            <person name="Jacques M.-A."/>
        </authorList>
    </citation>
    <scope>NUCLEOTIDE SEQUENCE [LARGE SCALE GENOMIC DNA]</scope>
    <source>
        <strain evidence="6 7">CFBP 6488</strain>
    </source>
</reference>
<dbReference type="Pfam" id="PF16353">
    <property type="entry name" value="LacZ_4"/>
    <property type="match status" value="1"/>
</dbReference>
<dbReference type="InterPro" id="IPR036156">
    <property type="entry name" value="Beta-gal/glucu_dom_sf"/>
</dbReference>